<dbReference type="KEGG" id="sgra:EX895_006503"/>
<organism evidence="14 15">
    <name type="scientific">Sporisorium graminicola</name>
    <dbReference type="NCBI Taxonomy" id="280036"/>
    <lineage>
        <taxon>Eukaryota</taxon>
        <taxon>Fungi</taxon>
        <taxon>Dikarya</taxon>
        <taxon>Basidiomycota</taxon>
        <taxon>Ustilaginomycotina</taxon>
        <taxon>Ustilaginomycetes</taxon>
        <taxon>Ustilaginales</taxon>
        <taxon>Ustilaginaceae</taxon>
        <taxon>Sporisorium</taxon>
    </lineage>
</organism>
<dbReference type="Gene3D" id="1.10.287.110">
    <property type="entry name" value="DnaJ domain"/>
    <property type="match status" value="1"/>
</dbReference>
<evidence type="ECO:0000256" key="1">
    <source>
        <dbReference type="ARBA" id="ARBA00004637"/>
    </source>
</evidence>
<keyword evidence="6" id="KW-0999">Mitochondrion inner membrane</keyword>
<evidence type="ECO:0000256" key="5">
    <source>
        <dbReference type="ARBA" id="ARBA00022448"/>
    </source>
</evidence>
<reference evidence="14 15" key="1">
    <citation type="submission" date="2019-05" db="EMBL/GenBank/DDBJ databases">
        <title>Sporisorium graminicola CBS 10092 draft sequencing and annotation.</title>
        <authorList>
            <person name="Solano-Gonzalez S."/>
            <person name="Caddick M.X."/>
            <person name="Darby A."/>
        </authorList>
    </citation>
    <scope>NUCLEOTIDE SEQUENCE [LARGE SCALE GENOMIC DNA]</scope>
    <source>
        <strain evidence="14 15">CBS 10092</strain>
    </source>
</reference>
<feature type="compositionally biased region" description="Basic and acidic residues" evidence="13">
    <location>
        <begin position="110"/>
        <end position="119"/>
    </location>
</feature>
<comment type="similarity">
    <text evidence="2">Belongs to the TIM16/PAM16 family.</text>
</comment>
<evidence type="ECO:0000256" key="9">
    <source>
        <dbReference type="ARBA" id="ARBA00023128"/>
    </source>
</evidence>
<dbReference type="GO" id="GO:0030150">
    <property type="term" value="P:protein import into mitochondrial matrix"/>
    <property type="evidence" value="ECO:0007669"/>
    <property type="project" value="InterPro"/>
</dbReference>
<dbReference type="InterPro" id="IPR005341">
    <property type="entry name" value="Tim16"/>
</dbReference>
<keyword evidence="8" id="KW-0811">Translocation</keyword>
<evidence type="ECO:0000256" key="2">
    <source>
        <dbReference type="ARBA" id="ARBA00008817"/>
    </source>
</evidence>
<comment type="caution">
    <text evidence="14">The sequence shown here is derived from an EMBL/GenBank/DDBJ whole genome shotgun (WGS) entry which is preliminary data.</text>
</comment>
<feature type="compositionally biased region" description="Low complexity" evidence="13">
    <location>
        <begin position="100"/>
        <end position="109"/>
    </location>
</feature>
<evidence type="ECO:0000256" key="12">
    <source>
        <dbReference type="ARBA" id="ARBA00031407"/>
    </source>
</evidence>
<evidence type="ECO:0000256" key="3">
    <source>
        <dbReference type="ARBA" id="ARBA00013571"/>
    </source>
</evidence>
<proteinExistence type="inferred from homology"/>
<keyword evidence="15" id="KW-1185">Reference proteome</keyword>
<evidence type="ECO:0000313" key="15">
    <source>
        <dbReference type="Proteomes" id="UP000306050"/>
    </source>
</evidence>
<comment type="subcellular location">
    <subcellularLocation>
        <location evidence="1">Mitochondrion inner membrane</location>
        <topology evidence="1">Peripheral membrane protein</topology>
    </subcellularLocation>
</comment>
<feature type="region of interest" description="Disordered" evidence="13">
    <location>
        <begin position="95"/>
        <end position="119"/>
    </location>
</feature>
<evidence type="ECO:0000256" key="8">
    <source>
        <dbReference type="ARBA" id="ARBA00023010"/>
    </source>
</evidence>
<dbReference type="AlphaFoldDB" id="A0A4U7KKI3"/>
<dbReference type="InterPro" id="IPR036869">
    <property type="entry name" value="J_dom_sf"/>
</dbReference>
<evidence type="ECO:0000256" key="11">
    <source>
        <dbReference type="ARBA" id="ARBA00030422"/>
    </source>
</evidence>
<keyword evidence="9" id="KW-0496">Mitochondrion</keyword>
<gene>
    <name evidence="14" type="ORF">EX895_006503</name>
</gene>
<dbReference type="EMBL" id="SRRM01000022">
    <property type="protein sequence ID" value="TKY84601.1"/>
    <property type="molecule type" value="Genomic_DNA"/>
</dbReference>
<evidence type="ECO:0000256" key="13">
    <source>
        <dbReference type="SAM" id="MobiDB-lite"/>
    </source>
</evidence>
<dbReference type="PANTHER" id="PTHR12388">
    <property type="entry name" value="MITOCHONDRIA ASSOCIATED GRANULOCYTE MACROPHAGE CSF SIGNALING MOLECULE"/>
    <property type="match status" value="1"/>
</dbReference>
<evidence type="ECO:0000256" key="6">
    <source>
        <dbReference type="ARBA" id="ARBA00022792"/>
    </source>
</evidence>
<protein>
    <recommendedName>
        <fullName evidence="4">Mitochondrial import inner membrane translocase subunit TIM16</fullName>
    </recommendedName>
    <alternativeName>
        <fullName evidence="3">Mitochondrial import inner membrane translocase subunit tim16</fullName>
    </alternativeName>
    <alternativeName>
        <fullName evidence="11 12">Presequence translocated-associated motor subunit PAM16</fullName>
    </alternativeName>
</protein>
<keyword evidence="7" id="KW-0653">Protein transport</keyword>
<dbReference type="PANTHER" id="PTHR12388:SF0">
    <property type="entry name" value="MITOCHONDRIAL IMPORT INNER MEMBRANE TRANSLOCASE SUBUNIT TIM16"/>
    <property type="match status" value="1"/>
</dbReference>
<dbReference type="FunFam" id="1.10.287.110:FF:000171">
    <property type="entry name" value="Related to PAM16-Presequence translocase-Associated Motor"/>
    <property type="match status" value="1"/>
</dbReference>
<evidence type="ECO:0000313" key="14">
    <source>
        <dbReference type="EMBL" id="TKY84601.1"/>
    </source>
</evidence>
<dbReference type="Pfam" id="PF03656">
    <property type="entry name" value="Pam16"/>
    <property type="match status" value="1"/>
</dbReference>
<dbReference type="GeneID" id="40729398"/>
<keyword evidence="10" id="KW-0472">Membrane</keyword>
<dbReference type="GO" id="GO:0005744">
    <property type="term" value="C:TIM23 mitochondrial import inner membrane translocase complex"/>
    <property type="evidence" value="ECO:0007669"/>
    <property type="project" value="InterPro"/>
</dbReference>
<evidence type="ECO:0000256" key="10">
    <source>
        <dbReference type="ARBA" id="ARBA00023136"/>
    </source>
</evidence>
<sequence>MTLDEAKLILNLKQDLSAAGLGSAASASAASGEGKSILDQVREAMVKNYDHLFATNAPPAPKGQKGGGAGSFYIQSKVVRARERIEAEWALLDAGKKAEAGATEGSAAEGKADQTDKTT</sequence>
<dbReference type="RefSeq" id="XP_029736586.1">
    <property type="nucleotide sequence ID" value="XM_029887094.1"/>
</dbReference>
<accession>A0A4U7KKI3</accession>
<dbReference type="Proteomes" id="UP000306050">
    <property type="component" value="Chromosome SGRAM_9"/>
</dbReference>
<keyword evidence="5" id="KW-0813">Transport</keyword>
<evidence type="ECO:0000256" key="4">
    <source>
        <dbReference type="ARBA" id="ARBA00020721"/>
    </source>
</evidence>
<evidence type="ECO:0000256" key="7">
    <source>
        <dbReference type="ARBA" id="ARBA00022927"/>
    </source>
</evidence>
<name>A0A4U7KKI3_9BASI</name>